<dbReference type="GO" id="GO:0005524">
    <property type="term" value="F:ATP binding"/>
    <property type="evidence" value="ECO:0007669"/>
    <property type="project" value="UniProtKB-KW"/>
</dbReference>
<dbReference type="InterPro" id="IPR036388">
    <property type="entry name" value="WH-like_DNA-bd_sf"/>
</dbReference>
<reference evidence="5" key="2">
    <citation type="submission" date="2020-09" db="EMBL/GenBank/DDBJ databases">
        <authorList>
            <person name="Sun Q."/>
            <person name="Ohkuma M."/>
        </authorList>
    </citation>
    <scope>NUCLEOTIDE SEQUENCE</scope>
    <source>
        <strain evidence="5">JCM 10088</strain>
    </source>
</reference>
<keyword evidence="6" id="KW-1185">Reference proteome</keyword>
<comment type="caution">
    <text evidence="5">The sequence shown here is derived from an EMBL/GenBank/DDBJ whole genome shotgun (WGS) entry which is preliminary data.</text>
</comment>
<evidence type="ECO:0000256" key="1">
    <source>
        <dbReference type="ARBA" id="ARBA00022598"/>
    </source>
</evidence>
<evidence type="ECO:0000313" key="6">
    <source>
        <dbReference type="Proteomes" id="UP000610960"/>
    </source>
</evidence>
<dbReference type="EMBL" id="BMNL01000001">
    <property type="protein sequence ID" value="GGP19422.1"/>
    <property type="molecule type" value="Genomic_DNA"/>
</dbReference>
<dbReference type="Gene3D" id="1.10.10.10">
    <property type="entry name" value="Winged helix-like DNA-binding domain superfamily/Winged helix DNA-binding domain"/>
    <property type="match status" value="1"/>
</dbReference>
<gene>
    <name evidence="5" type="ORF">GCM10007981_03040</name>
</gene>
<proteinExistence type="predicted"/>
<accession>A0A830GTF3</accession>
<keyword evidence="3" id="KW-0067">ATP-binding</keyword>
<sequence length="183" mass="20197">MNAVEAAILIMMDFHEGAGRYYLAKLSGLGEGFIRDRLNELRAKGLVESKRSGSYLTQRGRMELRRYLDEVGIRKLIQIDLSRLLRARHAACMVAVAKMVPKDVVGLRDELVRHGCKAAVIMRNECGDVVIPMTPFKVSDMDAELSRNLKEASECGDSLIGVCGDNEFINIMAILSVELGAPA</sequence>
<organism evidence="5 6">
    <name type="scientific">Thermocladium modestius</name>
    <dbReference type="NCBI Taxonomy" id="62609"/>
    <lineage>
        <taxon>Archaea</taxon>
        <taxon>Thermoproteota</taxon>
        <taxon>Thermoprotei</taxon>
        <taxon>Thermoproteales</taxon>
        <taxon>Thermoproteaceae</taxon>
        <taxon>Thermocladium</taxon>
    </lineage>
</organism>
<keyword evidence="1" id="KW-0436">Ligase</keyword>
<evidence type="ECO:0000256" key="4">
    <source>
        <dbReference type="ARBA" id="ARBA00022917"/>
    </source>
</evidence>
<evidence type="ECO:0000256" key="3">
    <source>
        <dbReference type="ARBA" id="ARBA00022840"/>
    </source>
</evidence>
<dbReference type="AlphaFoldDB" id="A0A830GTF3"/>
<reference evidence="5" key="1">
    <citation type="journal article" date="2014" name="Int. J. Syst. Evol. Microbiol.">
        <title>Complete genome sequence of Corynebacterium casei LMG S-19264T (=DSM 44701T), isolated from a smear-ripened cheese.</title>
        <authorList>
            <consortium name="US DOE Joint Genome Institute (JGI-PGF)"/>
            <person name="Walter F."/>
            <person name="Albersmeier A."/>
            <person name="Kalinowski J."/>
            <person name="Ruckert C."/>
        </authorList>
    </citation>
    <scope>NUCLEOTIDE SEQUENCE</scope>
    <source>
        <strain evidence="5">JCM 10088</strain>
    </source>
</reference>
<dbReference type="SUPFAM" id="SSF46785">
    <property type="entry name" value="Winged helix' DNA-binding domain"/>
    <property type="match status" value="1"/>
</dbReference>
<dbReference type="GO" id="GO:0006412">
    <property type="term" value="P:translation"/>
    <property type="evidence" value="ECO:0007669"/>
    <property type="project" value="UniProtKB-KW"/>
</dbReference>
<evidence type="ECO:0000256" key="2">
    <source>
        <dbReference type="ARBA" id="ARBA00022741"/>
    </source>
</evidence>
<dbReference type="Gene3D" id="3.30.1360.30">
    <property type="entry name" value="GAD-like domain"/>
    <property type="match status" value="1"/>
</dbReference>
<dbReference type="GO" id="GO:0004812">
    <property type="term" value="F:aminoacyl-tRNA ligase activity"/>
    <property type="evidence" value="ECO:0007669"/>
    <property type="project" value="InterPro"/>
</dbReference>
<dbReference type="Proteomes" id="UP000610960">
    <property type="component" value="Unassembled WGS sequence"/>
</dbReference>
<keyword evidence="2" id="KW-0547">Nucleotide-binding</keyword>
<protein>
    <recommendedName>
        <fullName evidence="7">DUF4443 domain-containing protein</fullName>
    </recommendedName>
</protein>
<evidence type="ECO:0000313" key="5">
    <source>
        <dbReference type="EMBL" id="GGP19422.1"/>
    </source>
</evidence>
<dbReference type="RefSeq" id="WP_188595699.1">
    <property type="nucleotide sequence ID" value="NZ_BMNL01000001.1"/>
</dbReference>
<evidence type="ECO:0008006" key="7">
    <source>
        <dbReference type="Google" id="ProtNLM"/>
    </source>
</evidence>
<dbReference type="InterPro" id="IPR036390">
    <property type="entry name" value="WH_DNA-bd_sf"/>
</dbReference>
<dbReference type="InterPro" id="IPR004115">
    <property type="entry name" value="GAD-like_sf"/>
</dbReference>
<dbReference type="GO" id="GO:0005737">
    <property type="term" value="C:cytoplasm"/>
    <property type="evidence" value="ECO:0007669"/>
    <property type="project" value="InterPro"/>
</dbReference>
<keyword evidence="4" id="KW-0648">Protein biosynthesis</keyword>
<dbReference type="SUPFAM" id="SSF55261">
    <property type="entry name" value="GAD domain-like"/>
    <property type="match status" value="1"/>
</dbReference>
<name>A0A830GTF3_9CREN</name>